<name>A0A067TKR0_GALM3</name>
<evidence type="ECO:0000313" key="3">
    <source>
        <dbReference type="Proteomes" id="UP000027222"/>
    </source>
</evidence>
<feature type="signal peptide" evidence="1">
    <location>
        <begin position="1"/>
        <end position="20"/>
    </location>
</feature>
<feature type="chain" id="PRO_5001649145" evidence="1">
    <location>
        <begin position="21"/>
        <end position="160"/>
    </location>
</feature>
<gene>
    <name evidence="2" type="ORF">GALMADRAFT_242939</name>
</gene>
<keyword evidence="3" id="KW-1185">Reference proteome</keyword>
<sequence length="160" mass="18334">MVKITSSLAIAALVAAPVFASANWDDLNTRDISEQPVFGRELTETEALFIRDLQGLFARDSEDLSAREIEVQDLAERSKIGRFFGHIWKGIKKVGSMVMKREDAEEISARDVDEFESREIDADEFESREIDIDELIARYTNGLDERDFDDLEEREIDELD</sequence>
<organism evidence="2 3">
    <name type="scientific">Galerina marginata (strain CBS 339.88)</name>
    <dbReference type="NCBI Taxonomy" id="685588"/>
    <lineage>
        <taxon>Eukaryota</taxon>
        <taxon>Fungi</taxon>
        <taxon>Dikarya</taxon>
        <taxon>Basidiomycota</taxon>
        <taxon>Agaricomycotina</taxon>
        <taxon>Agaricomycetes</taxon>
        <taxon>Agaricomycetidae</taxon>
        <taxon>Agaricales</taxon>
        <taxon>Agaricineae</taxon>
        <taxon>Strophariaceae</taxon>
        <taxon>Galerina</taxon>
    </lineage>
</organism>
<reference evidence="3" key="1">
    <citation type="journal article" date="2014" name="Proc. Natl. Acad. Sci. U.S.A.">
        <title>Extensive sampling of basidiomycete genomes demonstrates inadequacy of the white-rot/brown-rot paradigm for wood decay fungi.</title>
        <authorList>
            <person name="Riley R."/>
            <person name="Salamov A.A."/>
            <person name="Brown D.W."/>
            <person name="Nagy L.G."/>
            <person name="Floudas D."/>
            <person name="Held B.W."/>
            <person name="Levasseur A."/>
            <person name="Lombard V."/>
            <person name="Morin E."/>
            <person name="Otillar R."/>
            <person name="Lindquist E.A."/>
            <person name="Sun H."/>
            <person name="LaButti K.M."/>
            <person name="Schmutz J."/>
            <person name="Jabbour D."/>
            <person name="Luo H."/>
            <person name="Baker S.E."/>
            <person name="Pisabarro A.G."/>
            <person name="Walton J.D."/>
            <person name="Blanchette R.A."/>
            <person name="Henrissat B."/>
            <person name="Martin F."/>
            <person name="Cullen D."/>
            <person name="Hibbett D.S."/>
            <person name="Grigoriev I.V."/>
        </authorList>
    </citation>
    <scope>NUCLEOTIDE SEQUENCE [LARGE SCALE GENOMIC DNA]</scope>
    <source>
        <strain evidence="3">CBS 339.88</strain>
    </source>
</reference>
<dbReference type="HOGENOM" id="CLU_1652277_0_0_1"/>
<dbReference type="EMBL" id="KL142372">
    <property type="protein sequence ID" value="KDR80474.1"/>
    <property type="molecule type" value="Genomic_DNA"/>
</dbReference>
<keyword evidence="1" id="KW-0732">Signal</keyword>
<evidence type="ECO:0000313" key="2">
    <source>
        <dbReference type="EMBL" id="KDR80474.1"/>
    </source>
</evidence>
<proteinExistence type="predicted"/>
<dbReference type="Proteomes" id="UP000027222">
    <property type="component" value="Unassembled WGS sequence"/>
</dbReference>
<dbReference type="AlphaFoldDB" id="A0A067TKR0"/>
<protein>
    <submittedName>
        <fullName evidence="2">Uncharacterized protein</fullName>
    </submittedName>
</protein>
<dbReference type="OrthoDB" id="3056980at2759"/>
<evidence type="ECO:0000256" key="1">
    <source>
        <dbReference type="SAM" id="SignalP"/>
    </source>
</evidence>
<accession>A0A067TKR0</accession>